<comment type="caution">
    <text evidence="1">The sequence shown here is derived from an EMBL/GenBank/DDBJ whole genome shotgun (WGS) entry which is preliminary data.</text>
</comment>
<sequence length="44" mass="4494">MQGPPWYSGTMRALGSEGSPSAWVRILSNGPSVGWASSLGATVS</sequence>
<dbReference type="Proteomes" id="UP000324222">
    <property type="component" value="Unassembled WGS sequence"/>
</dbReference>
<keyword evidence="2" id="KW-1185">Reference proteome</keyword>
<reference evidence="1 2" key="1">
    <citation type="submission" date="2019-05" db="EMBL/GenBank/DDBJ databases">
        <title>Another draft genome of Portunus trituberculatus and its Hox gene families provides insights of decapod evolution.</title>
        <authorList>
            <person name="Jeong J.-H."/>
            <person name="Song I."/>
            <person name="Kim S."/>
            <person name="Choi T."/>
            <person name="Kim D."/>
            <person name="Ryu S."/>
            <person name="Kim W."/>
        </authorList>
    </citation>
    <scope>NUCLEOTIDE SEQUENCE [LARGE SCALE GENOMIC DNA]</scope>
    <source>
        <tissue evidence="1">Muscle</tissue>
    </source>
</reference>
<proteinExistence type="predicted"/>
<dbReference type="EMBL" id="VSRR010115304">
    <property type="protein sequence ID" value="MPC98722.1"/>
    <property type="molecule type" value="Genomic_DNA"/>
</dbReference>
<accession>A0A5B7JRL6</accession>
<organism evidence="1 2">
    <name type="scientific">Portunus trituberculatus</name>
    <name type="common">Swimming crab</name>
    <name type="synonym">Neptunus trituberculatus</name>
    <dbReference type="NCBI Taxonomy" id="210409"/>
    <lineage>
        <taxon>Eukaryota</taxon>
        <taxon>Metazoa</taxon>
        <taxon>Ecdysozoa</taxon>
        <taxon>Arthropoda</taxon>
        <taxon>Crustacea</taxon>
        <taxon>Multicrustacea</taxon>
        <taxon>Malacostraca</taxon>
        <taxon>Eumalacostraca</taxon>
        <taxon>Eucarida</taxon>
        <taxon>Decapoda</taxon>
        <taxon>Pleocyemata</taxon>
        <taxon>Brachyura</taxon>
        <taxon>Eubrachyura</taxon>
        <taxon>Portunoidea</taxon>
        <taxon>Portunidae</taxon>
        <taxon>Portuninae</taxon>
        <taxon>Portunus</taxon>
    </lineage>
</organism>
<dbReference type="AlphaFoldDB" id="A0A5B7JRL6"/>
<evidence type="ECO:0000313" key="1">
    <source>
        <dbReference type="EMBL" id="MPC98722.1"/>
    </source>
</evidence>
<evidence type="ECO:0000313" key="2">
    <source>
        <dbReference type="Proteomes" id="UP000324222"/>
    </source>
</evidence>
<protein>
    <submittedName>
        <fullName evidence="1">Uncharacterized protein</fullName>
    </submittedName>
</protein>
<name>A0A5B7JRL6_PORTR</name>
<gene>
    <name evidence="1" type="ORF">E2C01_094103</name>
</gene>